<keyword evidence="1" id="KW-0175">Coiled coil</keyword>
<feature type="domain" description="CRISPR-associated protein CXXC-CXXC" evidence="2">
    <location>
        <begin position="245"/>
        <end position="305"/>
    </location>
</feature>
<dbReference type="KEGG" id="lsz:JCM16776_1133"/>
<feature type="coiled-coil region" evidence="1">
    <location>
        <begin position="454"/>
        <end position="491"/>
    </location>
</feature>
<evidence type="ECO:0000259" key="2">
    <source>
        <dbReference type="Pfam" id="PF09706"/>
    </source>
</evidence>
<dbReference type="OrthoDB" id="5540852at2"/>
<gene>
    <name evidence="3" type="ORF">JCM16776_1133</name>
</gene>
<dbReference type="STRING" id="1122172.GCA_000373045_00276"/>
<dbReference type="RefSeq" id="WP_018449893.1">
    <property type="nucleotide sequence ID" value="NZ_AP019827.1"/>
</dbReference>
<evidence type="ECO:0000313" key="4">
    <source>
        <dbReference type="Proteomes" id="UP000322617"/>
    </source>
</evidence>
<dbReference type="Pfam" id="PF09706">
    <property type="entry name" value="Cas_CXXC_CXXC"/>
    <property type="match status" value="1"/>
</dbReference>
<dbReference type="EMBL" id="AP019827">
    <property type="protein sequence ID" value="BBM40913.1"/>
    <property type="molecule type" value="Genomic_DNA"/>
</dbReference>
<organism evidence="3 4">
    <name type="scientific">Leptotrichia shahii</name>
    <dbReference type="NCBI Taxonomy" id="157691"/>
    <lineage>
        <taxon>Bacteria</taxon>
        <taxon>Fusobacteriati</taxon>
        <taxon>Fusobacteriota</taxon>
        <taxon>Fusobacteriia</taxon>
        <taxon>Fusobacteriales</taxon>
        <taxon>Leptotrichiaceae</taxon>
        <taxon>Leptotrichia</taxon>
    </lineage>
</organism>
<evidence type="ECO:0000313" key="3">
    <source>
        <dbReference type="EMBL" id="BBM40913.1"/>
    </source>
</evidence>
<accession>A0A510JTM2</accession>
<dbReference type="InterPro" id="IPR019121">
    <property type="entry name" value="CRISPR-assoc_CXXC-CXXC_dom"/>
</dbReference>
<dbReference type="Proteomes" id="UP000322617">
    <property type="component" value="Chromosome"/>
</dbReference>
<evidence type="ECO:0000256" key="1">
    <source>
        <dbReference type="SAM" id="Coils"/>
    </source>
</evidence>
<protein>
    <submittedName>
        <fullName evidence="3">CRISPR-associated Cst1 family protein</fullName>
    </submittedName>
</protein>
<reference evidence="3 4" key="1">
    <citation type="submission" date="2019-07" db="EMBL/GenBank/DDBJ databases">
        <title>Complete Genome Sequence of Leptotrichia shahii Strain JCM 16776.</title>
        <authorList>
            <person name="Watanabe S."/>
            <person name="Cui L."/>
        </authorList>
    </citation>
    <scope>NUCLEOTIDE SEQUENCE [LARGE SCALE GENOMIC DNA]</scope>
    <source>
        <strain evidence="3 4">JCM16776</strain>
    </source>
</reference>
<sequence length="595" mass="70246">MSDGKMKLKLKDWLFNAGLLGFINILETSDGEEKVRKFIDDQNRCLKFSKEELLELLEDFEYKYFDFFIKRYGKTLTYGKILEFEEYIDDFENENRKIEEIEELKRINEKIGFFKEKLKSNSYKAAYDFIKNDGKNEIEKLEKALKKVKEPKKNEEISDSINQDIKNNLKIMKEIINFFKLKISNERGYSKNYLAAKNIAYILINNAWNSVSFLNRGNSAKDIYEEYKSYFVDTAKEYIEMDKSKFKYKCAVTNMPMKDFKNTLGFLNNTGFDVNRKPSHVWNFVNDIAVTPLVILIYSCVPAGFVYGASKGMFVNANHSIEQLESINNGMASEIYNENFNEKNISLYKNLLREMQKRTNESKYELSDIQVVKYENETYRFTLLSKNILQLLNKNKLRLDRLLDKWYILDRRYFYLYDVTISELLNNENLFSLINKLCHYKISKVKGNYNLRNLEDLLLVNLEYIRRLKEMEKAEKEVKNKKVSQELEEKDVYSIRRDGIEFRKAYLGKSGNDKKLGSLLYRLQNSLRIKDVNMFMDTLISGHSYAGRNVHYLFGKIFTDDENFQTLGHAFLIGLLGEDKFEKTGEEKNTTKGDE</sequence>
<keyword evidence="4" id="KW-1185">Reference proteome</keyword>
<proteinExistence type="predicted"/>
<dbReference type="AlphaFoldDB" id="A0A510JTM2"/>
<name>A0A510JTM2_9FUSO</name>